<reference evidence="2 3" key="1">
    <citation type="submission" date="2018-06" db="EMBL/GenBank/DDBJ databases">
        <title>Comparative genomics reveals the genomic features of Rhizophagus irregularis, R. cerebriforme, R. diaphanum and Gigaspora rosea, and their symbiotic lifestyle signature.</title>
        <authorList>
            <person name="Morin E."/>
            <person name="San Clemente H."/>
            <person name="Chen E.C.H."/>
            <person name="De La Providencia I."/>
            <person name="Hainaut M."/>
            <person name="Kuo A."/>
            <person name="Kohler A."/>
            <person name="Murat C."/>
            <person name="Tang N."/>
            <person name="Roy S."/>
            <person name="Loubradou J."/>
            <person name="Henrissat B."/>
            <person name="Grigoriev I.V."/>
            <person name="Corradi N."/>
            <person name="Roux C."/>
            <person name="Martin F.M."/>
        </authorList>
    </citation>
    <scope>NUCLEOTIDE SEQUENCE [LARGE SCALE GENOMIC DNA]</scope>
    <source>
        <strain evidence="2 3">DAOM 227022</strain>
    </source>
</reference>
<organism evidence="2 3">
    <name type="scientific">Glomus cerebriforme</name>
    <dbReference type="NCBI Taxonomy" id="658196"/>
    <lineage>
        <taxon>Eukaryota</taxon>
        <taxon>Fungi</taxon>
        <taxon>Fungi incertae sedis</taxon>
        <taxon>Mucoromycota</taxon>
        <taxon>Glomeromycotina</taxon>
        <taxon>Glomeromycetes</taxon>
        <taxon>Glomerales</taxon>
        <taxon>Glomeraceae</taxon>
        <taxon>Glomus</taxon>
    </lineage>
</organism>
<feature type="region of interest" description="Disordered" evidence="1">
    <location>
        <begin position="617"/>
        <end position="654"/>
    </location>
</feature>
<dbReference type="AlphaFoldDB" id="A0A397S752"/>
<evidence type="ECO:0000256" key="1">
    <source>
        <dbReference type="SAM" id="MobiDB-lite"/>
    </source>
</evidence>
<proteinExistence type="predicted"/>
<comment type="caution">
    <text evidence="2">The sequence shown here is derived from an EMBL/GenBank/DDBJ whole genome shotgun (WGS) entry which is preliminary data.</text>
</comment>
<dbReference type="OrthoDB" id="2335006at2759"/>
<protein>
    <submittedName>
        <fullName evidence="2">Uncharacterized protein</fullName>
    </submittedName>
</protein>
<evidence type="ECO:0000313" key="2">
    <source>
        <dbReference type="EMBL" id="RIA79807.1"/>
    </source>
</evidence>
<evidence type="ECO:0000313" key="3">
    <source>
        <dbReference type="Proteomes" id="UP000265703"/>
    </source>
</evidence>
<accession>A0A397S752</accession>
<feature type="compositionally biased region" description="Basic residues" evidence="1">
    <location>
        <begin position="617"/>
        <end position="631"/>
    </location>
</feature>
<keyword evidence="3" id="KW-1185">Reference proteome</keyword>
<sequence length="670" mass="77291">MDNFVNEEDIIYEEDFNKEPSNIISESEEETEIYLMKQLSIKTVIHSLIPIEYPPTSEEGVAIIYHVEGWENKEAAFANIQYPLGKPSGQNNVNCPYLGDIDEVTHDSVDPDSDLYLKINENLSTNNVESETFAVYLAAYKTKCRYMQNGLQCTGKPILKCFRRHNETISPSYFIGCSEWKINEKFHQFISVKENIDLNLLRQLLDGLYEGESNEPVNNCSTVLHNTYPHRAGNIVKQGTIIQKKCIHSHPTPPPCHVPTNICTRLQKLIHQANDNTMDVTPTSIVTGNLIKPYFGTEYLADVHASLNNANRLRYYVDKIQKEIHPQGHGILGVVYNYSQNINNFCEYVKRLEFFEDNHYMIICTTSEQLSEWIKCTHFQIDLLFKRVSVLTFARVFTNCATTVAYKRIFHALFDLIFQLTGLSPQFKHIHGTGWSCIIADLDYTQAKGLGLVLSEIDETKDWKEHLVHIFKKIREKHYDENVKNDMYSLLTAKSEDAINNLFSKLQMIESVADWVVFYQQKWVIASLNGCMSKIDNETWMTSPNNTNVAEAAHALSNRREKSLKLMTAIIQGRKFYKERFTAIYTHKKYNVPSRGRDQALTQTKRFNVTKSVPVKRKQNVQSGNKKKSKKVIVIDSDTEGEMEGGSRENKENTRFDELEYWERDLALKE</sequence>
<dbReference type="Proteomes" id="UP000265703">
    <property type="component" value="Unassembled WGS sequence"/>
</dbReference>
<dbReference type="EMBL" id="QKYT01001138">
    <property type="protein sequence ID" value="RIA79807.1"/>
    <property type="molecule type" value="Genomic_DNA"/>
</dbReference>
<name>A0A397S752_9GLOM</name>
<feature type="compositionally biased region" description="Basic and acidic residues" evidence="1">
    <location>
        <begin position="645"/>
        <end position="654"/>
    </location>
</feature>
<gene>
    <name evidence="2" type="ORF">C1645_839881</name>
</gene>